<dbReference type="CDD" id="cd01949">
    <property type="entry name" value="GGDEF"/>
    <property type="match status" value="1"/>
</dbReference>
<dbReference type="GO" id="GO:0043709">
    <property type="term" value="P:cell adhesion involved in single-species biofilm formation"/>
    <property type="evidence" value="ECO:0007669"/>
    <property type="project" value="TreeGrafter"/>
</dbReference>
<evidence type="ECO:0000313" key="6">
    <source>
        <dbReference type="Proteomes" id="UP000283077"/>
    </source>
</evidence>
<reference evidence="5 6" key="1">
    <citation type="submission" date="2019-01" db="EMBL/GenBank/DDBJ databases">
        <authorList>
            <person name="Chen W.-M."/>
        </authorList>
    </citation>
    <scope>NUCLEOTIDE SEQUENCE [LARGE SCALE GENOMIC DNA]</scope>
    <source>
        <strain evidence="5 6">KYPC3</strain>
    </source>
</reference>
<evidence type="ECO:0000256" key="1">
    <source>
        <dbReference type="ARBA" id="ARBA00012528"/>
    </source>
</evidence>
<dbReference type="AlphaFoldDB" id="A0A437QLS3"/>
<dbReference type="InterPro" id="IPR000160">
    <property type="entry name" value="GGDEF_dom"/>
</dbReference>
<evidence type="ECO:0000259" key="4">
    <source>
        <dbReference type="PROSITE" id="PS50887"/>
    </source>
</evidence>
<name>A0A437QLS3_9GAMM</name>
<evidence type="ECO:0000256" key="2">
    <source>
        <dbReference type="ARBA" id="ARBA00034247"/>
    </source>
</evidence>
<dbReference type="Gene3D" id="3.30.70.270">
    <property type="match status" value="1"/>
</dbReference>
<dbReference type="InterPro" id="IPR029787">
    <property type="entry name" value="Nucleotide_cyclase"/>
</dbReference>
<dbReference type="RefSeq" id="WP_127699945.1">
    <property type="nucleotide sequence ID" value="NZ_SACS01000015.1"/>
</dbReference>
<dbReference type="PANTHER" id="PTHR45138:SF9">
    <property type="entry name" value="DIGUANYLATE CYCLASE DGCM-RELATED"/>
    <property type="match status" value="1"/>
</dbReference>
<dbReference type="EC" id="2.7.7.65" evidence="1"/>
<dbReference type="GO" id="GO:0005886">
    <property type="term" value="C:plasma membrane"/>
    <property type="evidence" value="ECO:0007669"/>
    <property type="project" value="TreeGrafter"/>
</dbReference>
<dbReference type="PANTHER" id="PTHR45138">
    <property type="entry name" value="REGULATORY COMPONENTS OF SENSORY TRANSDUCTION SYSTEM"/>
    <property type="match status" value="1"/>
</dbReference>
<dbReference type="GO" id="GO:1902201">
    <property type="term" value="P:negative regulation of bacterial-type flagellum-dependent cell motility"/>
    <property type="evidence" value="ECO:0007669"/>
    <property type="project" value="TreeGrafter"/>
</dbReference>
<dbReference type="NCBIfam" id="TIGR00254">
    <property type="entry name" value="GGDEF"/>
    <property type="match status" value="1"/>
</dbReference>
<evidence type="ECO:0000313" key="5">
    <source>
        <dbReference type="EMBL" id="RVU35471.1"/>
    </source>
</evidence>
<dbReference type="SUPFAM" id="SSF55073">
    <property type="entry name" value="Nucleotide cyclase"/>
    <property type="match status" value="1"/>
</dbReference>
<comment type="catalytic activity">
    <reaction evidence="2">
        <text>2 GTP = 3',3'-c-di-GMP + 2 diphosphate</text>
        <dbReference type="Rhea" id="RHEA:24898"/>
        <dbReference type="ChEBI" id="CHEBI:33019"/>
        <dbReference type="ChEBI" id="CHEBI:37565"/>
        <dbReference type="ChEBI" id="CHEBI:58805"/>
        <dbReference type="EC" id="2.7.7.65"/>
    </reaction>
</comment>
<comment type="caution">
    <text evidence="5">The sequence shown here is derived from an EMBL/GenBank/DDBJ whole genome shotgun (WGS) entry which is preliminary data.</text>
</comment>
<dbReference type="SMART" id="SM00267">
    <property type="entry name" value="GGDEF"/>
    <property type="match status" value="1"/>
</dbReference>
<dbReference type="Pfam" id="PF00990">
    <property type="entry name" value="GGDEF"/>
    <property type="match status" value="1"/>
</dbReference>
<dbReference type="GO" id="GO:0052621">
    <property type="term" value="F:diguanylate cyclase activity"/>
    <property type="evidence" value="ECO:0007669"/>
    <property type="project" value="UniProtKB-EC"/>
</dbReference>
<keyword evidence="6" id="KW-1185">Reference proteome</keyword>
<dbReference type="InterPro" id="IPR043128">
    <property type="entry name" value="Rev_trsase/Diguanyl_cyclase"/>
</dbReference>
<dbReference type="OrthoDB" id="5914567at2"/>
<protein>
    <recommendedName>
        <fullName evidence="1">diguanylate cyclase</fullName>
        <ecNumber evidence="1">2.7.7.65</ecNumber>
    </recommendedName>
</protein>
<sequence length="304" mass="34600">MWRQHLDKLCGSLLLLLLAILLAFQIGDLKADGRVDWWDSLGEITTLLVAASWLCLIVCSRPRGPVTNWLFAGSFLLVFSYSLDLLDEVLSYPDSIRLMSWLESFPAPLGMVLLTFGLLGWHREQLAINRQLQVRELFLRDHQLLDPLTQLYGPLYLQAVLDRELELHRQQQQPLSLLMLDISGFSDYNRRFGIAAGDHFLTQFSELLTHQLRQRDLICRYAGDCFVALLPQTEAATAQVLNRHLQQQLQQWLPEHSIELTGVVLEFSIKHHQLIQNAEAALQLASKELARAKATTAALQVVTV</sequence>
<dbReference type="InterPro" id="IPR050469">
    <property type="entry name" value="Diguanylate_Cyclase"/>
</dbReference>
<organism evidence="5 6">
    <name type="scientific">Rheinheimera riviphila</name>
    <dbReference type="NCBI Taxonomy" id="1834037"/>
    <lineage>
        <taxon>Bacteria</taxon>
        <taxon>Pseudomonadati</taxon>
        <taxon>Pseudomonadota</taxon>
        <taxon>Gammaproteobacteria</taxon>
        <taxon>Chromatiales</taxon>
        <taxon>Chromatiaceae</taxon>
        <taxon>Rheinheimera</taxon>
    </lineage>
</organism>
<feature type="domain" description="GGDEF" evidence="4">
    <location>
        <begin position="173"/>
        <end position="304"/>
    </location>
</feature>
<keyword evidence="3" id="KW-0812">Transmembrane</keyword>
<keyword evidence="3" id="KW-1133">Transmembrane helix</keyword>
<dbReference type="EMBL" id="SACS01000015">
    <property type="protein sequence ID" value="RVU35471.1"/>
    <property type="molecule type" value="Genomic_DNA"/>
</dbReference>
<accession>A0A437QLS3</accession>
<keyword evidence="3" id="KW-0472">Membrane</keyword>
<dbReference type="Proteomes" id="UP000283077">
    <property type="component" value="Unassembled WGS sequence"/>
</dbReference>
<feature type="transmembrane region" description="Helical" evidence="3">
    <location>
        <begin position="41"/>
        <end position="59"/>
    </location>
</feature>
<evidence type="ECO:0000256" key="3">
    <source>
        <dbReference type="SAM" id="Phobius"/>
    </source>
</evidence>
<dbReference type="PROSITE" id="PS50887">
    <property type="entry name" value="GGDEF"/>
    <property type="match status" value="1"/>
</dbReference>
<feature type="transmembrane region" description="Helical" evidence="3">
    <location>
        <begin position="103"/>
        <end position="121"/>
    </location>
</feature>
<proteinExistence type="predicted"/>
<feature type="transmembrane region" description="Helical" evidence="3">
    <location>
        <begin position="66"/>
        <end position="83"/>
    </location>
</feature>
<gene>
    <name evidence="5" type="ORF">EOE67_13950</name>
</gene>